<evidence type="ECO:0000313" key="3">
    <source>
        <dbReference type="EMBL" id="BCA93954.1"/>
    </source>
</evidence>
<evidence type="ECO:0000256" key="1">
    <source>
        <dbReference type="SAM" id="MobiDB-lite"/>
    </source>
</evidence>
<gene>
    <name evidence="3" type="ORF">TUM19329_03150</name>
</gene>
<feature type="region of interest" description="Disordered" evidence="1">
    <location>
        <begin position="676"/>
        <end position="701"/>
    </location>
</feature>
<dbReference type="KEGG" id="lant:TUM19329_03150"/>
<evidence type="ECO:0000259" key="2">
    <source>
        <dbReference type="Pfam" id="PF18532"/>
    </source>
</evidence>
<dbReference type="AlphaFoldDB" id="A0A6F8SZU6"/>
<reference evidence="3" key="1">
    <citation type="journal article" date="2020" name="Microbiol. Resour. Announc.">
        <title>Complete Genome Sequence of Novel Psychrotolerant Legionella Strain TUM19329, Isolated from Antarctic Lake Sediment.</title>
        <authorList>
            <person name="Shimada S."/>
            <person name="Nakai R."/>
            <person name="Aoki K."/>
            <person name="Shimoeda N."/>
            <person name="Ohno G."/>
            <person name="Miyazaki Y."/>
            <person name="Kudoh S."/>
            <person name="Imura S."/>
            <person name="Watanabe K."/>
            <person name="Ishii Y."/>
            <person name="Tateda K."/>
        </authorList>
    </citation>
    <scope>NUCLEOTIDE SEQUENCE [LARGE SCALE GENOMIC DNA]</scope>
    <source>
        <strain evidence="3">TUM19329</strain>
    </source>
</reference>
<proteinExistence type="predicted"/>
<dbReference type="Proteomes" id="UP000502894">
    <property type="component" value="Chromosome"/>
</dbReference>
<organism evidence="3 4">
    <name type="scientific">Legionella antarctica</name>
    <dbReference type="NCBI Taxonomy" id="2708020"/>
    <lineage>
        <taxon>Bacteria</taxon>
        <taxon>Pseudomonadati</taxon>
        <taxon>Pseudomonadota</taxon>
        <taxon>Gammaproteobacteria</taxon>
        <taxon>Legionellales</taxon>
        <taxon>Legionellaceae</taxon>
        <taxon>Legionella</taxon>
    </lineage>
</organism>
<keyword evidence="4" id="KW-1185">Reference proteome</keyword>
<dbReference type="Pfam" id="PF18532">
    <property type="entry name" value="DUF5621"/>
    <property type="match status" value="1"/>
</dbReference>
<accession>A0A6F8SZU6</accession>
<dbReference type="RefSeq" id="WP_173235880.1">
    <property type="nucleotide sequence ID" value="NZ_AP022839.1"/>
</dbReference>
<name>A0A6F8SZU6_9GAMM</name>
<dbReference type="InterPro" id="IPR040945">
    <property type="entry name" value="DUF5621"/>
</dbReference>
<feature type="domain" description="DUF5621" evidence="2">
    <location>
        <begin position="260"/>
        <end position="396"/>
    </location>
</feature>
<evidence type="ECO:0000313" key="4">
    <source>
        <dbReference type="Proteomes" id="UP000502894"/>
    </source>
</evidence>
<sequence length="701" mass="79057">MANFTLFAYGTGETHTTIHNIISQFSNACVSEKTILDGPNMLGLEVQANAEQGTKRILEWLKAQTDDKNSINLTGFSRGSVTCIRIANLLQSKKNDLEKQKSQNQGNLGAEDENLLKRLNQLDLNLFLMDPVAGLTDKSAKESRIIPEMVSSYVAVLQKDERRPDFKPQDMTRIVVANPQKTKMTMLPLYGNHSDTTKIKDTGMESGPKLVWYTLHQFLTQKGTQFAEDKIPPIAFSEKHSDKKKQIKPIEDLTPEKPDAKELLKLFAEHHQNRKAYLKSGTAAKLFDGIPAPRTERTLNQHGRYYVKNSAFFINQLERELFKIAYPKSFNYLFEKNLKDPRFPDDSENSKELVRTELEQIEKNNPGLFKRLRHYGVENSSQGITLGGPRGYNYLEPCMSMQQLLPDLVPALVKEHAEQMNKLPLLEQEVYRVTFQYEREKGELSFSEDRSKAERAQQIRKEVNNLINNGTESTDQKYERVLDKLEQHFKELILSNSSSDLIHMVGKILAKHDRNYAVKQSLTNELMVTLVYSTLSLAKEAVRFAGNLGYVGGYSLYAVGAAVEAIGVRANELIGDIGYNPLKLVGAMCATLLEGVGFLIKHSFGLRPLTQFLTNGIKGIRDSLTQAINTTTIEKINPELIKTLESEVEEASIPILPHGEGSKTTFAEFKQAVTELRSDTKEDTKSELSDNHDFQPLPNPP</sequence>
<feature type="compositionally biased region" description="Basic and acidic residues" evidence="1">
    <location>
        <begin position="676"/>
        <end position="693"/>
    </location>
</feature>
<protein>
    <recommendedName>
        <fullName evidence="2">DUF5621 domain-containing protein</fullName>
    </recommendedName>
</protein>
<dbReference type="Gene3D" id="1.10.1240.80">
    <property type="match status" value="1"/>
</dbReference>
<dbReference type="EMBL" id="AP022839">
    <property type="protein sequence ID" value="BCA93954.1"/>
    <property type="molecule type" value="Genomic_DNA"/>
</dbReference>